<dbReference type="Proteomes" id="UP000324973">
    <property type="component" value="Unassembled WGS sequence"/>
</dbReference>
<feature type="chain" id="PRO_5022846713" evidence="4">
    <location>
        <begin position="24"/>
        <end position="390"/>
    </location>
</feature>
<keyword evidence="2" id="KW-0175">Coiled coil</keyword>
<dbReference type="NCBIfam" id="TIGR01730">
    <property type="entry name" value="RND_mfp"/>
    <property type="match status" value="1"/>
</dbReference>
<feature type="region of interest" description="Disordered" evidence="3">
    <location>
        <begin position="339"/>
        <end position="390"/>
    </location>
</feature>
<protein>
    <submittedName>
        <fullName evidence="8">Efflux RND transporter periplasmic adaptor subunit</fullName>
    </submittedName>
</protein>
<keyword evidence="9" id="KW-1185">Reference proteome</keyword>
<evidence type="ECO:0000259" key="5">
    <source>
        <dbReference type="Pfam" id="PF25917"/>
    </source>
</evidence>
<feature type="coiled-coil region" evidence="2">
    <location>
        <begin position="101"/>
        <end position="128"/>
    </location>
</feature>
<organism evidence="8 9">
    <name type="scientific">Luteimonas viscosa</name>
    <dbReference type="NCBI Taxonomy" id="1132694"/>
    <lineage>
        <taxon>Bacteria</taxon>
        <taxon>Pseudomonadati</taxon>
        <taxon>Pseudomonadota</taxon>
        <taxon>Gammaproteobacteria</taxon>
        <taxon>Lysobacterales</taxon>
        <taxon>Lysobacteraceae</taxon>
        <taxon>Luteimonas</taxon>
    </lineage>
</organism>
<dbReference type="Gene3D" id="2.40.30.170">
    <property type="match status" value="1"/>
</dbReference>
<dbReference type="Gene3D" id="2.40.420.20">
    <property type="match status" value="1"/>
</dbReference>
<dbReference type="InterPro" id="IPR058625">
    <property type="entry name" value="MdtA-like_BSH"/>
</dbReference>
<evidence type="ECO:0000256" key="1">
    <source>
        <dbReference type="ARBA" id="ARBA00009477"/>
    </source>
</evidence>
<dbReference type="Pfam" id="PF25989">
    <property type="entry name" value="YknX_C"/>
    <property type="match status" value="1"/>
</dbReference>
<sequence length="390" mass="40961">MPSHPRVLLLPTLLLGGACLLLAGCGNDAASAGPANAAPAAVVSTQQVSLQPWNDTISALGTATARESVTITAKVSETVERVHFDSGDEVAAGATLITLSGNQQRAALQAAEAEAKEAEQQYRRGSELVQQQLIARSQLDSQRATRDATLARVAQMRADIGDRSIRAPFAGVLGIRRVSPGALVTPGTVVATLDDISRVHVDFPVPEVHIALLAPGQSIVGTSVAYPDRSFEGEVSSIDTRIDPGTRAVLVRGDFPNPEHRLRPGMLLQVELAQSQRDALVVPEIAVVQVGNETFVWRVKDDQTVERATITVGERRAGSVEVLDGLAAGDRIVVEGTGKLRPGMAVSEGSGPQAEPDRPPMQPEQARPPAQPGQDRQPATPPARPAAPAG</sequence>
<dbReference type="SUPFAM" id="SSF111369">
    <property type="entry name" value="HlyD-like secretion proteins"/>
    <property type="match status" value="1"/>
</dbReference>
<evidence type="ECO:0000256" key="4">
    <source>
        <dbReference type="SAM" id="SignalP"/>
    </source>
</evidence>
<dbReference type="PANTHER" id="PTHR30469">
    <property type="entry name" value="MULTIDRUG RESISTANCE PROTEIN MDTA"/>
    <property type="match status" value="1"/>
</dbReference>
<comment type="similarity">
    <text evidence="1">Belongs to the membrane fusion protein (MFP) (TC 8.A.1) family.</text>
</comment>
<evidence type="ECO:0000256" key="3">
    <source>
        <dbReference type="SAM" id="MobiDB-lite"/>
    </source>
</evidence>
<dbReference type="InterPro" id="IPR006143">
    <property type="entry name" value="RND_pump_MFP"/>
</dbReference>
<name>A0A5D4XM98_9GAMM</name>
<dbReference type="OrthoDB" id="9783047at2"/>
<feature type="domain" description="CusB-like beta-barrel" evidence="6">
    <location>
        <begin position="199"/>
        <end position="275"/>
    </location>
</feature>
<evidence type="ECO:0000256" key="2">
    <source>
        <dbReference type="SAM" id="Coils"/>
    </source>
</evidence>
<dbReference type="Pfam" id="PF25917">
    <property type="entry name" value="BSH_RND"/>
    <property type="match status" value="1"/>
</dbReference>
<comment type="caution">
    <text evidence="8">The sequence shown here is derived from an EMBL/GenBank/DDBJ whole genome shotgun (WGS) entry which is preliminary data.</text>
</comment>
<dbReference type="GO" id="GO:1990281">
    <property type="term" value="C:efflux pump complex"/>
    <property type="evidence" value="ECO:0007669"/>
    <property type="project" value="TreeGrafter"/>
</dbReference>
<dbReference type="Pfam" id="PF25954">
    <property type="entry name" value="Beta-barrel_RND_2"/>
    <property type="match status" value="1"/>
</dbReference>
<feature type="domain" description="Multidrug resistance protein MdtA-like barrel-sandwich hybrid" evidence="5">
    <location>
        <begin position="68"/>
        <end position="188"/>
    </location>
</feature>
<dbReference type="PROSITE" id="PS51257">
    <property type="entry name" value="PROKAR_LIPOPROTEIN"/>
    <property type="match status" value="1"/>
</dbReference>
<feature type="compositionally biased region" description="Pro residues" evidence="3">
    <location>
        <begin position="379"/>
        <end position="390"/>
    </location>
</feature>
<dbReference type="InterPro" id="IPR058637">
    <property type="entry name" value="YknX-like_C"/>
</dbReference>
<dbReference type="InterPro" id="IPR058792">
    <property type="entry name" value="Beta-barrel_RND_2"/>
</dbReference>
<dbReference type="GO" id="GO:0015562">
    <property type="term" value="F:efflux transmembrane transporter activity"/>
    <property type="evidence" value="ECO:0007669"/>
    <property type="project" value="TreeGrafter"/>
</dbReference>
<evidence type="ECO:0000313" key="8">
    <source>
        <dbReference type="EMBL" id="TYT25766.1"/>
    </source>
</evidence>
<keyword evidence="4" id="KW-0732">Signal</keyword>
<reference evidence="8 9" key="1">
    <citation type="submission" date="2019-08" db="EMBL/GenBank/DDBJ databases">
        <title>Luteimonas viscosus sp. nov., isolated from soil of a sunflower field.</title>
        <authorList>
            <person name="Jianli Z."/>
            <person name="Ying Z."/>
        </authorList>
    </citation>
    <scope>NUCLEOTIDE SEQUENCE [LARGE SCALE GENOMIC DNA]</scope>
    <source>
        <strain evidence="8 9">XBU10</strain>
    </source>
</reference>
<dbReference type="PANTHER" id="PTHR30469:SF16">
    <property type="entry name" value="HAE1 FAMILY EFFLUX PUMP MFP COMPONENT"/>
    <property type="match status" value="1"/>
</dbReference>
<feature type="domain" description="YknX-like C-terminal permuted SH3-like" evidence="7">
    <location>
        <begin position="279"/>
        <end position="347"/>
    </location>
</feature>
<evidence type="ECO:0000313" key="9">
    <source>
        <dbReference type="Proteomes" id="UP000324973"/>
    </source>
</evidence>
<feature type="signal peptide" evidence="4">
    <location>
        <begin position="1"/>
        <end position="23"/>
    </location>
</feature>
<dbReference type="Gene3D" id="1.10.287.470">
    <property type="entry name" value="Helix hairpin bin"/>
    <property type="match status" value="1"/>
</dbReference>
<evidence type="ECO:0000259" key="6">
    <source>
        <dbReference type="Pfam" id="PF25954"/>
    </source>
</evidence>
<dbReference type="FunFam" id="2.40.30.170:FF:000010">
    <property type="entry name" value="Efflux RND transporter periplasmic adaptor subunit"/>
    <property type="match status" value="1"/>
</dbReference>
<proteinExistence type="inferred from homology"/>
<accession>A0A5D4XM98</accession>
<evidence type="ECO:0000259" key="7">
    <source>
        <dbReference type="Pfam" id="PF25989"/>
    </source>
</evidence>
<dbReference type="Gene3D" id="2.40.50.100">
    <property type="match status" value="1"/>
</dbReference>
<dbReference type="EMBL" id="VTFT01000001">
    <property type="protein sequence ID" value="TYT25766.1"/>
    <property type="molecule type" value="Genomic_DNA"/>
</dbReference>
<dbReference type="AlphaFoldDB" id="A0A5D4XM98"/>
<gene>
    <name evidence="8" type="ORF">FZO89_05590</name>
</gene>